<keyword evidence="1" id="KW-0614">Plasmid</keyword>
<dbReference type="Proteomes" id="UP000057820">
    <property type="component" value="Plasmid 2"/>
</dbReference>
<accession>A0A0H5P742</accession>
<name>A0A0H5P742_NOCFR</name>
<dbReference type="KEGG" id="nfr:ERS450000_05528"/>
<protein>
    <submittedName>
        <fullName evidence="1">Uncharacterized protein</fullName>
    </submittedName>
</protein>
<geneLocation type="plasmid" evidence="1">
    <name>2</name>
</geneLocation>
<reference evidence="2" key="1">
    <citation type="submission" date="2015-03" db="EMBL/GenBank/DDBJ databases">
        <authorList>
            <consortium name="Pathogen Informatics"/>
        </authorList>
    </citation>
    <scope>NUCLEOTIDE SEQUENCE [LARGE SCALE GENOMIC DNA]</scope>
    <source>
        <strain evidence="2">NCTC11134</strain>
        <plasmid evidence="2">2</plasmid>
    </source>
</reference>
<sequence length="62" mass="7130">MRISGRAVWQQLVRGFLLYGAGVGGSLPCYEEWLRRSAEAEAAAAHWDWSIPHRWYDMAHGR</sequence>
<proteinExistence type="predicted"/>
<dbReference type="EMBL" id="LN868939">
    <property type="protein sequence ID" value="CRY83507.1"/>
    <property type="molecule type" value="Genomic_DNA"/>
</dbReference>
<organism evidence="1 2">
    <name type="scientific">Nocardia farcinica</name>
    <dbReference type="NCBI Taxonomy" id="37329"/>
    <lineage>
        <taxon>Bacteria</taxon>
        <taxon>Bacillati</taxon>
        <taxon>Actinomycetota</taxon>
        <taxon>Actinomycetes</taxon>
        <taxon>Mycobacteriales</taxon>
        <taxon>Nocardiaceae</taxon>
        <taxon>Nocardia</taxon>
    </lineage>
</organism>
<evidence type="ECO:0000313" key="2">
    <source>
        <dbReference type="Proteomes" id="UP000057820"/>
    </source>
</evidence>
<gene>
    <name evidence="1" type="ORF">ERS450000_05528</name>
</gene>
<evidence type="ECO:0000313" key="1">
    <source>
        <dbReference type="EMBL" id="CRY83507.1"/>
    </source>
</evidence>
<dbReference type="RefSeq" id="WP_060594717.1">
    <property type="nucleotide sequence ID" value="NZ_CAACYE020000001.1"/>
</dbReference>
<dbReference type="AlphaFoldDB" id="A0A0H5P742"/>